<gene>
    <name evidence="2" type="ORF">DYBT9623_03875</name>
</gene>
<evidence type="ECO:0000313" key="2">
    <source>
        <dbReference type="EMBL" id="CAG5071899.1"/>
    </source>
</evidence>
<dbReference type="Pfam" id="PF08808">
    <property type="entry name" value="RES"/>
    <property type="match status" value="1"/>
</dbReference>
<comment type="caution">
    <text evidence="2">The sequence shown here is derived from an EMBL/GenBank/DDBJ whole genome shotgun (WGS) entry which is preliminary data.</text>
</comment>
<evidence type="ECO:0000259" key="1">
    <source>
        <dbReference type="SMART" id="SM00953"/>
    </source>
</evidence>
<dbReference type="EMBL" id="CAJRAU010000005">
    <property type="protein sequence ID" value="CAG5071899.1"/>
    <property type="molecule type" value="Genomic_DNA"/>
</dbReference>
<accession>A0ABM8UUW9</accession>
<evidence type="ECO:0000313" key="3">
    <source>
        <dbReference type="Proteomes" id="UP000679725"/>
    </source>
</evidence>
<protein>
    <recommendedName>
        <fullName evidence="1">RES domain-containing protein</fullName>
    </recommendedName>
</protein>
<organism evidence="2 3">
    <name type="scientific">Dyadobacter linearis</name>
    <dbReference type="NCBI Taxonomy" id="2823330"/>
    <lineage>
        <taxon>Bacteria</taxon>
        <taxon>Pseudomonadati</taxon>
        <taxon>Bacteroidota</taxon>
        <taxon>Cytophagia</taxon>
        <taxon>Cytophagales</taxon>
        <taxon>Spirosomataceae</taxon>
        <taxon>Dyadobacter</taxon>
    </lineage>
</organism>
<proteinExistence type="predicted"/>
<sequence>MYSAAWITAFQPDAAIMAVVYRIIREKFKENPLSTEGSRLFGARWNPKGIGVLYTTTTPELGLIETLAHAPGVRYEDLPLYWLSSINMPDDIRYFSRAEMPDFWQDRNYDRTQFWLHQWLTNPDTLAVGLPSVIVPFSFNIIIHPRHPNFEQVTLLSQERIPIDRRIWKG</sequence>
<feature type="domain" description="RES" evidence="1">
    <location>
        <begin position="32"/>
        <end position="157"/>
    </location>
</feature>
<dbReference type="SMART" id="SM00953">
    <property type="entry name" value="RES"/>
    <property type="match status" value="1"/>
</dbReference>
<dbReference type="Proteomes" id="UP000679725">
    <property type="component" value="Unassembled WGS sequence"/>
</dbReference>
<keyword evidence="3" id="KW-1185">Reference proteome</keyword>
<reference evidence="2 3" key="1">
    <citation type="submission" date="2021-04" db="EMBL/GenBank/DDBJ databases">
        <authorList>
            <person name="Rodrigo-Torres L."/>
            <person name="Arahal R. D."/>
            <person name="Lucena T."/>
        </authorList>
    </citation>
    <scope>NUCLEOTIDE SEQUENCE [LARGE SCALE GENOMIC DNA]</scope>
    <source>
        <strain evidence="2 3">CECT 9623</strain>
    </source>
</reference>
<dbReference type="InterPro" id="IPR014914">
    <property type="entry name" value="RES_dom"/>
</dbReference>
<name>A0ABM8UUW9_9BACT</name>